<dbReference type="Gene3D" id="3.40.50.720">
    <property type="entry name" value="NAD(P)-binding Rossmann-like Domain"/>
    <property type="match status" value="1"/>
</dbReference>
<dbReference type="EMBL" id="HBGK01012449">
    <property type="protein sequence ID" value="CAD9277544.1"/>
    <property type="molecule type" value="Transcribed_RNA"/>
</dbReference>
<sequence length="135" mass="15004">MGATVYSVDVHSILRFRPGGKLRRMPATFTLKDCLSQSSITVTGVPHPAFRLPIEALQPSSIVVNVASAEFPNVDEARLLQEVEDVKYVPNVGKVTTAILLQNLMSLHRRRILEVKRLLEKARSTKTSKPNEQAI</sequence>
<name>A0A7S1Y507_9STRA</name>
<protein>
    <submittedName>
        <fullName evidence="1">Uncharacterized protein</fullName>
    </submittedName>
</protein>
<gene>
    <name evidence="1" type="ORF">GOCE00092_LOCUS6453</name>
</gene>
<evidence type="ECO:0000313" key="1">
    <source>
        <dbReference type="EMBL" id="CAD9277544.1"/>
    </source>
</evidence>
<reference evidence="1" key="1">
    <citation type="submission" date="2021-01" db="EMBL/GenBank/DDBJ databases">
        <authorList>
            <person name="Corre E."/>
            <person name="Pelletier E."/>
            <person name="Niang G."/>
            <person name="Scheremetjew M."/>
            <person name="Finn R."/>
            <person name="Kale V."/>
            <person name="Holt S."/>
            <person name="Cochrane G."/>
            <person name="Meng A."/>
            <person name="Brown T."/>
            <person name="Cohen L."/>
        </authorList>
    </citation>
    <scope>NUCLEOTIDE SEQUENCE</scope>
    <source>
        <strain evidence="1">CCMP 410</strain>
    </source>
</reference>
<accession>A0A7S1Y507</accession>
<dbReference type="AlphaFoldDB" id="A0A7S1Y507"/>
<organism evidence="1">
    <name type="scientific">Grammatophora oceanica</name>
    <dbReference type="NCBI Taxonomy" id="210454"/>
    <lineage>
        <taxon>Eukaryota</taxon>
        <taxon>Sar</taxon>
        <taxon>Stramenopiles</taxon>
        <taxon>Ochrophyta</taxon>
        <taxon>Bacillariophyta</taxon>
        <taxon>Fragilariophyceae</taxon>
        <taxon>Fragilariophycidae</taxon>
        <taxon>Rhabdonematales</taxon>
        <taxon>Grammatophoraceae</taxon>
        <taxon>Grammatophora</taxon>
    </lineage>
</organism>
<proteinExistence type="predicted"/>